<sequence length="41" mass="4748">MCKSIFHIPARNRAKHFSPYIARSLAVLPEQKEERAFLFSG</sequence>
<organism evidence="1 2">
    <name type="scientific">Faecalibacterium duncaniae (strain DSM 17677 / JCM 31915 / A2-165)</name>
    <name type="common">Faecalibacterium prausnitzii</name>
    <dbReference type="NCBI Taxonomy" id="411483"/>
    <lineage>
        <taxon>Bacteria</taxon>
        <taxon>Bacillati</taxon>
        <taxon>Bacillota</taxon>
        <taxon>Clostridia</taxon>
        <taxon>Eubacteriales</taxon>
        <taxon>Oscillospiraceae</taxon>
        <taxon>Faecalibacterium</taxon>
    </lineage>
</organism>
<dbReference type="STRING" id="411483.FAEPRAA2165_01790"/>
<dbReference type="EMBL" id="ACOP02000047">
    <property type="protein sequence ID" value="EEU96650.1"/>
    <property type="molecule type" value="Genomic_DNA"/>
</dbReference>
<dbReference type="AlphaFoldDB" id="C7H663"/>
<comment type="caution">
    <text evidence="1">The sequence shown here is derived from an EMBL/GenBank/DDBJ whole genome shotgun (WGS) entry which is preliminary data.</text>
</comment>
<accession>C7H663</accession>
<dbReference type="HOGENOM" id="CLU_3270324_0_0_9"/>
<protein>
    <submittedName>
        <fullName evidence="1">Uncharacterized protein</fullName>
    </submittedName>
</protein>
<reference evidence="1" key="1">
    <citation type="submission" date="2009-08" db="EMBL/GenBank/DDBJ databases">
        <authorList>
            <person name="Weinstock G."/>
            <person name="Sodergren E."/>
            <person name="Clifton S."/>
            <person name="Fulton L."/>
            <person name="Fulton B."/>
            <person name="Courtney L."/>
            <person name="Fronick C."/>
            <person name="Harrison M."/>
            <person name="Strong C."/>
            <person name="Farmer C."/>
            <person name="Delahaunty K."/>
            <person name="Markovic C."/>
            <person name="Hall O."/>
            <person name="Minx P."/>
            <person name="Tomlinson C."/>
            <person name="Mitreva M."/>
            <person name="Nelson J."/>
            <person name="Hou S."/>
            <person name="Wollam A."/>
            <person name="Pepin K.H."/>
            <person name="Johnson M."/>
            <person name="Bhonagiri V."/>
            <person name="Nash W.E."/>
            <person name="Warren W."/>
            <person name="Chinwalla A."/>
            <person name="Mardis E.R."/>
            <person name="Wilson R.K."/>
        </authorList>
    </citation>
    <scope>NUCLEOTIDE SEQUENCE [LARGE SCALE GENOMIC DNA]</scope>
    <source>
        <strain evidence="1">A2-165</strain>
    </source>
</reference>
<gene>
    <name evidence="1" type="ORF">FAEPRAA2165_01790</name>
</gene>
<evidence type="ECO:0000313" key="2">
    <source>
        <dbReference type="Proteomes" id="UP000004619"/>
    </source>
</evidence>
<name>C7H663_FAED2</name>
<evidence type="ECO:0000313" key="1">
    <source>
        <dbReference type="EMBL" id="EEU96650.1"/>
    </source>
</evidence>
<keyword evidence="2" id="KW-1185">Reference proteome</keyword>
<proteinExistence type="predicted"/>
<dbReference type="Proteomes" id="UP000004619">
    <property type="component" value="Unassembled WGS sequence"/>
</dbReference>